<dbReference type="Proteomes" id="UP000265520">
    <property type="component" value="Unassembled WGS sequence"/>
</dbReference>
<reference evidence="3 4" key="1">
    <citation type="journal article" date="2018" name="Front. Plant Sci.">
        <title>Red Clover (Trifolium pratense) and Zigzag Clover (T. medium) - A Picture of Genomic Similarities and Differences.</title>
        <authorList>
            <person name="Dluhosova J."/>
            <person name="Istvanek J."/>
            <person name="Nedelnik J."/>
            <person name="Repkova J."/>
        </authorList>
    </citation>
    <scope>NUCLEOTIDE SEQUENCE [LARGE SCALE GENOMIC DNA]</scope>
    <source>
        <strain evidence="4">cv. 10/8</strain>
        <tissue evidence="3">Leaf</tissue>
    </source>
</reference>
<evidence type="ECO:0000313" key="3">
    <source>
        <dbReference type="EMBL" id="MCH80769.1"/>
    </source>
</evidence>
<keyword evidence="1" id="KW-0479">Metal-binding</keyword>
<dbReference type="InterPro" id="IPR025836">
    <property type="entry name" value="Zn_knuckle_CX2CX4HX4C"/>
</dbReference>
<proteinExistence type="predicted"/>
<evidence type="ECO:0000256" key="1">
    <source>
        <dbReference type="PROSITE-ProRule" id="PRU00047"/>
    </source>
</evidence>
<dbReference type="PANTHER" id="PTHR31286">
    <property type="entry name" value="GLYCINE-RICH CELL WALL STRUCTURAL PROTEIN 1.8-LIKE"/>
    <property type="match status" value="1"/>
</dbReference>
<accession>A0A392M0L6</accession>
<dbReference type="Pfam" id="PF14392">
    <property type="entry name" value="zf-CCHC_4"/>
    <property type="match status" value="1"/>
</dbReference>
<keyword evidence="1" id="KW-0862">Zinc</keyword>
<dbReference type="PANTHER" id="PTHR31286:SF178">
    <property type="entry name" value="DUF4283 DOMAIN-CONTAINING PROTEIN"/>
    <property type="match status" value="1"/>
</dbReference>
<sequence>MGFKIGSALGNVEDSVVYEYPEKAKIVKIKVAYNVQKPIIPGLYIGHQSDGTTWVDFRYEGLPMFCFNCGLVGHIEANCIYEIKYNKAEGEINPVGAWLRSNVYRKRVLDDKDKMFSSNPLRSASRGQFSPVPEALLRKMAEVSMKEQAAQQQTEGNEPRTQQQRVGLVNAGIKMNKQLGLVNAEEQRVQIE</sequence>
<gene>
    <name evidence="3" type="ORF">A2U01_0001542</name>
</gene>
<dbReference type="AlphaFoldDB" id="A0A392M0L6"/>
<feature type="domain" description="CCHC-type" evidence="2">
    <location>
        <begin position="66"/>
        <end position="79"/>
    </location>
</feature>
<evidence type="ECO:0000313" key="4">
    <source>
        <dbReference type="Proteomes" id="UP000265520"/>
    </source>
</evidence>
<keyword evidence="1" id="KW-0863">Zinc-finger</keyword>
<dbReference type="PROSITE" id="PS50158">
    <property type="entry name" value="ZF_CCHC"/>
    <property type="match status" value="1"/>
</dbReference>
<evidence type="ECO:0000259" key="2">
    <source>
        <dbReference type="PROSITE" id="PS50158"/>
    </source>
</evidence>
<name>A0A392M0L6_9FABA</name>
<dbReference type="GO" id="GO:0003676">
    <property type="term" value="F:nucleic acid binding"/>
    <property type="evidence" value="ECO:0007669"/>
    <property type="project" value="InterPro"/>
</dbReference>
<keyword evidence="4" id="KW-1185">Reference proteome</keyword>
<dbReference type="InterPro" id="IPR040256">
    <property type="entry name" value="At4g02000-like"/>
</dbReference>
<dbReference type="EMBL" id="LXQA010001468">
    <property type="protein sequence ID" value="MCH80769.1"/>
    <property type="molecule type" value="Genomic_DNA"/>
</dbReference>
<dbReference type="GO" id="GO:0008270">
    <property type="term" value="F:zinc ion binding"/>
    <property type="evidence" value="ECO:0007669"/>
    <property type="project" value="UniProtKB-KW"/>
</dbReference>
<comment type="caution">
    <text evidence="3">The sequence shown here is derived from an EMBL/GenBank/DDBJ whole genome shotgun (WGS) entry which is preliminary data.</text>
</comment>
<protein>
    <submittedName>
        <fullName evidence="3">F-box/FBD/LRR-repeat protein</fullName>
    </submittedName>
</protein>
<dbReference type="InterPro" id="IPR001878">
    <property type="entry name" value="Znf_CCHC"/>
</dbReference>
<organism evidence="3 4">
    <name type="scientific">Trifolium medium</name>
    <dbReference type="NCBI Taxonomy" id="97028"/>
    <lineage>
        <taxon>Eukaryota</taxon>
        <taxon>Viridiplantae</taxon>
        <taxon>Streptophyta</taxon>
        <taxon>Embryophyta</taxon>
        <taxon>Tracheophyta</taxon>
        <taxon>Spermatophyta</taxon>
        <taxon>Magnoliopsida</taxon>
        <taxon>eudicotyledons</taxon>
        <taxon>Gunneridae</taxon>
        <taxon>Pentapetalae</taxon>
        <taxon>rosids</taxon>
        <taxon>fabids</taxon>
        <taxon>Fabales</taxon>
        <taxon>Fabaceae</taxon>
        <taxon>Papilionoideae</taxon>
        <taxon>50 kb inversion clade</taxon>
        <taxon>NPAAA clade</taxon>
        <taxon>Hologalegina</taxon>
        <taxon>IRL clade</taxon>
        <taxon>Trifolieae</taxon>
        <taxon>Trifolium</taxon>
    </lineage>
</organism>